<sequence length="104" mass="11727">MPMACPLPLTSERHRDSMLLPLHWRSLFPARSAPLFVVDSVAPSAPSPKIDVGHAVRLAQATLCFSVSIWPLSDPFRFSRTPLLRFSCFLVVWGRHHAFNKGFQ</sequence>
<accession>A0AAV7RMQ7</accession>
<dbReference type="EMBL" id="JANPWB010000009">
    <property type="protein sequence ID" value="KAJ1153022.1"/>
    <property type="molecule type" value="Genomic_DNA"/>
</dbReference>
<keyword evidence="2" id="KW-1185">Reference proteome</keyword>
<proteinExistence type="predicted"/>
<name>A0AAV7RMQ7_PLEWA</name>
<dbReference type="Proteomes" id="UP001066276">
    <property type="component" value="Chromosome 5"/>
</dbReference>
<evidence type="ECO:0000313" key="2">
    <source>
        <dbReference type="Proteomes" id="UP001066276"/>
    </source>
</evidence>
<dbReference type="AlphaFoldDB" id="A0AAV7RMQ7"/>
<reference evidence="1" key="1">
    <citation type="journal article" date="2022" name="bioRxiv">
        <title>Sequencing and chromosome-scale assembly of the giantPleurodeles waltlgenome.</title>
        <authorList>
            <person name="Brown T."/>
            <person name="Elewa A."/>
            <person name="Iarovenko S."/>
            <person name="Subramanian E."/>
            <person name="Araus A.J."/>
            <person name="Petzold A."/>
            <person name="Susuki M."/>
            <person name="Suzuki K.-i.T."/>
            <person name="Hayashi T."/>
            <person name="Toyoda A."/>
            <person name="Oliveira C."/>
            <person name="Osipova E."/>
            <person name="Leigh N.D."/>
            <person name="Simon A."/>
            <person name="Yun M.H."/>
        </authorList>
    </citation>
    <scope>NUCLEOTIDE SEQUENCE</scope>
    <source>
        <strain evidence="1">20211129_DDA</strain>
        <tissue evidence="1">Liver</tissue>
    </source>
</reference>
<protein>
    <submittedName>
        <fullName evidence="1">Uncharacterized protein</fullName>
    </submittedName>
</protein>
<organism evidence="1 2">
    <name type="scientific">Pleurodeles waltl</name>
    <name type="common">Iberian ribbed newt</name>
    <dbReference type="NCBI Taxonomy" id="8319"/>
    <lineage>
        <taxon>Eukaryota</taxon>
        <taxon>Metazoa</taxon>
        <taxon>Chordata</taxon>
        <taxon>Craniata</taxon>
        <taxon>Vertebrata</taxon>
        <taxon>Euteleostomi</taxon>
        <taxon>Amphibia</taxon>
        <taxon>Batrachia</taxon>
        <taxon>Caudata</taxon>
        <taxon>Salamandroidea</taxon>
        <taxon>Salamandridae</taxon>
        <taxon>Pleurodelinae</taxon>
        <taxon>Pleurodeles</taxon>
    </lineage>
</organism>
<comment type="caution">
    <text evidence="1">The sequence shown here is derived from an EMBL/GenBank/DDBJ whole genome shotgun (WGS) entry which is preliminary data.</text>
</comment>
<evidence type="ECO:0000313" key="1">
    <source>
        <dbReference type="EMBL" id="KAJ1153022.1"/>
    </source>
</evidence>
<gene>
    <name evidence="1" type="ORF">NDU88_005789</name>
</gene>